<evidence type="ECO:0008006" key="4">
    <source>
        <dbReference type="Google" id="ProtNLM"/>
    </source>
</evidence>
<comment type="caution">
    <text evidence="2">The sequence shown here is derived from an EMBL/GenBank/DDBJ whole genome shotgun (WGS) entry which is preliminary data.</text>
</comment>
<evidence type="ECO:0000256" key="1">
    <source>
        <dbReference type="SAM" id="MobiDB-lite"/>
    </source>
</evidence>
<keyword evidence="3" id="KW-1185">Reference proteome</keyword>
<reference evidence="2" key="1">
    <citation type="submission" date="2020-05" db="EMBL/GenBank/DDBJ databases">
        <title>Mycena genomes resolve the evolution of fungal bioluminescence.</title>
        <authorList>
            <person name="Tsai I.J."/>
        </authorList>
    </citation>
    <scope>NUCLEOTIDE SEQUENCE</scope>
    <source>
        <strain evidence="2">171206Taipei</strain>
    </source>
</reference>
<gene>
    <name evidence="2" type="ORF">MIND_00813100</name>
</gene>
<sequence length="390" mass="43480">MRRQRRPIVRLPSGSRAGEEPRDSPSTSPSRARPAIDKLRQQTSNYSHSGMDLDSSVVHDETYFFDDGDCLFQVENVLFNLHRVILGRDPESMFRSMFADAQGSSAEVISLSGDTAAEFRVLCWAMYLLPGDAYALSMEQIGDTEVKKYLDLLNMAHKYTLPHFEKWAWEMLSSVEDMLRPLQTYLNGCLEPGLEAAMALAIRCNLSSLLDLVLAILIKSAKSGAISASRVLVLGEKYQQRSLQTEIYIILWNRVQGRQDEGQAALIVSPLVGLGTQLGLTNAQMQRFFTGIVMLTSILAQIVSPGDPGTPCVYPSKECPCAGSTNEWRLMLAENRQHASKSTRTEIRAILQNAQSYGDKYRCIDEHLKSKNFCSDIDTYFLGPEPSTSS</sequence>
<dbReference type="Proteomes" id="UP000636479">
    <property type="component" value="Unassembled WGS sequence"/>
</dbReference>
<dbReference type="OrthoDB" id="2886395at2759"/>
<dbReference type="EMBL" id="JACAZF010000007">
    <property type="protein sequence ID" value="KAF7298659.1"/>
    <property type="molecule type" value="Genomic_DNA"/>
</dbReference>
<dbReference type="AlphaFoldDB" id="A0A8H6W468"/>
<dbReference type="InterPro" id="IPR011333">
    <property type="entry name" value="SKP1/BTB/POZ_sf"/>
</dbReference>
<organism evidence="2 3">
    <name type="scientific">Mycena indigotica</name>
    <dbReference type="NCBI Taxonomy" id="2126181"/>
    <lineage>
        <taxon>Eukaryota</taxon>
        <taxon>Fungi</taxon>
        <taxon>Dikarya</taxon>
        <taxon>Basidiomycota</taxon>
        <taxon>Agaricomycotina</taxon>
        <taxon>Agaricomycetes</taxon>
        <taxon>Agaricomycetidae</taxon>
        <taxon>Agaricales</taxon>
        <taxon>Marasmiineae</taxon>
        <taxon>Mycenaceae</taxon>
        <taxon>Mycena</taxon>
    </lineage>
</organism>
<dbReference type="GeneID" id="59347321"/>
<evidence type="ECO:0000313" key="3">
    <source>
        <dbReference type="Proteomes" id="UP000636479"/>
    </source>
</evidence>
<feature type="region of interest" description="Disordered" evidence="1">
    <location>
        <begin position="1"/>
        <end position="50"/>
    </location>
</feature>
<protein>
    <recommendedName>
        <fullName evidence="4">BTB domain-containing protein</fullName>
    </recommendedName>
</protein>
<name>A0A8H6W468_9AGAR</name>
<feature type="compositionally biased region" description="Low complexity" evidence="1">
    <location>
        <begin position="24"/>
        <end position="33"/>
    </location>
</feature>
<dbReference type="Gene3D" id="3.30.710.10">
    <property type="entry name" value="Potassium Channel Kv1.1, Chain A"/>
    <property type="match status" value="1"/>
</dbReference>
<accession>A0A8H6W468</accession>
<evidence type="ECO:0000313" key="2">
    <source>
        <dbReference type="EMBL" id="KAF7298659.1"/>
    </source>
</evidence>
<dbReference type="RefSeq" id="XP_037218047.1">
    <property type="nucleotide sequence ID" value="XM_037364805.1"/>
</dbReference>
<proteinExistence type="predicted"/>